<dbReference type="InterPro" id="IPR013783">
    <property type="entry name" value="Ig-like_fold"/>
</dbReference>
<evidence type="ECO:0000313" key="10">
    <source>
        <dbReference type="Proteomes" id="UP000001646"/>
    </source>
</evidence>
<keyword evidence="4" id="KW-0391">Immunity</keyword>
<dbReference type="InParanoid" id="A0A803U0K2"/>
<keyword evidence="7" id="KW-0325">Glycoprotein</keyword>
<keyword evidence="2" id="KW-1003">Cell membrane</keyword>
<keyword evidence="10" id="KW-1185">Reference proteome</keyword>
<dbReference type="Ensembl" id="ENSACAT00000055799.1">
    <property type="protein sequence ID" value="ENSACAP00000040992.1"/>
    <property type="gene ID" value="ENSACAG00000041993.1"/>
</dbReference>
<organism evidence="9 10">
    <name type="scientific">Anolis carolinensis</name>
    <name type="common">Green anole</name>
    <name type="synonym">American chameleon</name>
    <dbReference type="NCBI Taxonomy" id="28377"/>
    <lineage>
        <taxon>Eukaryota</taxon>
        <taxon>Metazoa</taxon>
        <taxon>Chordata</taxon>
        <taxon>Craniata</taxon>
        <taxon>Vertebrata</taxon>
        <taxon>Euteleostomi</taxon>
        <taxon>Lepidosauria</taxon>
        <taxon>Squamata</taxon>
        <taxon>Bifurcata</taxon>
        <taxon>Unidentata</taxon>
        <taxon>Episquamata</taxon>
        <taxon>Toxicofera</taxon>
        <taxon>Iguania</taxon>
        <taxon>Dactyloidae</taxon>
        <taxon>Anolis</taxon>
    </lineage>
</organism>
<evidence type="ECO:0000313" key="9">
    <source>
        <dbReference type="Ensembl" id="ENSACAP00000040992.1"/>
    </source>
</evidence>
<evidence type="ECO:0000256" key="5">
    <source>
        <dbReference type="ARBA" id="ARBA00023136"/>
    </source>
</evidence>
<dbReference type="GeneTree" id="ENSGT00940000162998"/>
<dbReference type="InterPro" id="IPR007110">
    <property type="entry name" value="Ig-like_dom"/>
</dbReference>
<dbReference type="SUPFAM" id="SSF48726">
    <property type="entry name" value="Immunoglobulin"/>
    <property type="match status" value="1"/>
</dbReference>
<keyword evidence="3" id="KW-0732">Signal</keyword>
<evidence type="ECO:0000256" key="4">
    <source>
        <dbReference type="ARBA" id="ARBA00022859"/>
    </source>
</evidence>
<evidence type="ECO:0000256" key="1">
    <source>
        <dbReference type="ARBA" id="ARBA00004236"/>
    </source>
</evidence>
<dbReference type="InterPro" id="IPR013106">
    <property type="entry name" value="Ig_V-set"/>
</dbReference>
<dbReference type="InterPro" id="IPR052051">
    <property type="entry name" value="TCR_complex_component"/>
</dbReference>
<keyword evidence="6" id="KW-1015">Disulfide bond</keyword>
<reference evidence="9" key="1">
    <citation type="submission" date="2009-12" db="EMBL/GenBank/DDBJ databases">
        <title>The Genome Sequence of Anolis carolinensis (Green Anole Lizard).</title>
        <authorList>
            <consortium name="The Genome Sequencing Platform"/>
            <person name="Di Palma F."/>
            <person name="Alfoldi J."/>
            <person name="Heiman D."/>
            <person name="Young S."/>
            <person name="Grabherr M."/>
            <person name="Johnson J."/>
            <person name="Lander E.S."/>
            <person name="Lindblad-Toh K."/>
        </authorList>
    </citation>
    <scope>NUCLEOTIDE SEQUENCE [LARGE SCALE GENOMIC DNA]</scope>
    <source>
        <strain evidence="9">JBL SC #1</strain>
    </source>
</reference>
<evidence type="ECO:0000256" key="3">
    <source>
        <dbReference type="ARBA" id="ARBA00022729"/>
    </source>
</evidence>
<accession>A0A803U0K2</accession>
<dbReference type="PANTHER" id="PTHR19433">
    <property type="entry name" value="T-CELL RECEPTOR ALPHA CHAIN V REGION-RELATED"/>
    <property type="match status" value="1"/>
</dbReference>
<dbReference type="Pfam" id="PF07686">
    <property type="entry name" value="V-set"/>
    <property type="match status" value="1"/>
</dbReference>
<name>A0A803U0K2_ANOCA</name>
<dbReference type="PROSITE" id="PS50835">
    <property type="entry name" value="IG_LIKE"/>
    <property type="match status" value="1"/>
</dbReference>
<dbReference type="SMART" id="SM00406">
    <property type="entry name" value="IGv"/>
    <property type="match status" value="1"/>
</dbReference>
<evidence type="ECO:0000256" key="2">
    <source>
        <dbReference type="ARBA" id="ARBA00022475"/>
    </source>
</evidence>
<feature type="domain" description="Ig-like" evidence="8">
    <location>
        <begin position="22"/>
        <end position="131"/>
    </location>
</feature>
<reference evidence="9" key="3">
    <citation type="submission" date="2025-09" db="UniProtKB">
        <authorList>
            <consortium name="Ensembl"/>
        </authorList>
    </citation>
    <scope>IDENTIFICATION</scope>
</reference>
<sequence>MPLAPFLRMHSFTYYFLLLDFPGILQSRADIVQDSFKTALDGKPVDLSCTHSSATTETIFWYRQFPNQGPQYIASGYSGVVKSTTLDGSLHISSDRKSNRFAFTKVTLEDSAVYYCALSDTVLHPGRFAVQ</sequence>
<dbReference type="InterPro" id="IPR036179">
    <property type="entry name" value="Ig-like_dom_sf"/>
</dbReference>
<dbReference type="GO" id="GO:0002376">
    <property type="term" value="P:immune system process"/>
    <property type="evidence" value="ECO:0007669"/>
    <property type="project" value="UniProtKB-KW"/>
</dbReference>
<protein>
    <recommendedName>
        <fullName evidence="8">Ig-like domain-containing protein</fullName>
    </recommendedName>
</protein>
<dbReference type="AlphaFoldDB" id="A0A803U0K2"/>
<dbReference type="PANTHER" id="PTHR19433:SF111">
    <property type="entry name" value="T CELL RECEPTOR ALPHA VARIABLE 4"/>
    <property type="match status" value="1"/>
</dbReference>
<dbReference type="InterPro" id="IPR003599">
    <property type="entry name" value="Ig_sub"/>
</dbReference>
<evidence type="ECO:0000256" key="6">
    <source>
        <dbReference type="ARBA" id="ARBA00023157"/>
    </source>
</evidence>
<dbReference type="GO" id="GO:0005886">
    <property type="term" value="C:plasma membrane"/>
    <property type="evidence" value="ECO:0007669"/>
    <property type="project" value="UniProtKB-SubCell"/>
</dbReference>
<dbReference type="Proteomes" id="UP000001646">
    <property type="component" value="Unplaced"/>
</dbReference>
<dbReference type="Gene3D" id="2.60.40.10">
    <property type="entry name" value="Immunoglobulins"/>
    <property type="match status" value="1"/>
</dbReference>
<proteinExistence type="predicted"/>
<comment type="subcellular location">
    <subcellularLocation>
        <location evidence="1">Cell membrane</location>
    </subcellularLocation>
</comment>
<evidence type="ECO:0000259" key="8">
    <source>
        <dbReference type="PROSITE" id="PS50835"/>
    </source>
</evidence>
<evidence type="ECO:0000256" key="7">
    <source>
        <dbReference type="ARBA" id="ARBA00023180"/>
    </source>
</evidence>
<keyword evidence="5" id="KW-0472">Membrane</keyword>
<dbReference type="SMART" id="SM00409">
    <property type="entry name" value="IG"/>
    <property type="match status" value="1"/>
</dbReference>
<reference evidence="9" key="2">
    <citation type="submission" date="2025-08" db="UniProtKB">
        <authorList>
            <consortium name="Ensembl"/>
        </authorList>
    </citation>
    <scope>IDENTIFICATION</scope>
</reference>